<accession>Q2GJS6</accession>
<organism evidence="1 2">
    <name type="scientific">Anaplasma phagocytophilum (strain HZ)</name>
    <dbReference type="NCBI Taxonomy" id="212042"/>
    <lineage>
        <taxon>Bacteria</taxon>
        <taxon>Pseudomonadati</taxon>
        <taxon>Pseudomonadota</taxon>
        <taxon>Alphaproteobacteria</taxon>
        <taxon>Rickettsiales</taxon>
        <taxon>Anaplasmataceae</taxon>
        <taxon>Anaplasma</taxon>
        <taxon>phagocytophilum group</taxon>
    </lineage>
</organism>
<dbReference type="EMBL" id="CP000235">
    <property type="protein sequence ID" value="ABD43453.1"/>
    <property type="molecule type" value="Genomic_DNA"/>
</dbReference>
<name>Q2GJS6_ANAPZ</name>
<dbReference type="PaxDb" id="212042-APH_0798"/>
<dbReference type="AlphaFoldDB" id="Q2GJS6"/>
<sequence length="39" mass="4530">MEFFYPQLGIHISFFPASERYCQDLLNGKVSSKILYSLS</sequence>
<dbReference type="Proteomes" id="UP000001943">
    <property type="component" value="Chromosome"/>
</dbReference>
<dbReference type="HOGENOM" id="CLU_3303830_0_0_5"/>
<protein>
    <submittedName>
        <fullName evidence="1">Uncharacterized protein</fullName>
    </submittedName>
</protein>
<dbReference type="STRING" id="212042.APH_0798"/>
<dbReference type="KEGG" id="aph:APH_0798"/>
<reference evidence="1 2" key="1">
    <citation type="journal article" date="2006" name="PLoS Genet.">
        <title>Comparative genomics of emerging human ehrlichiosis agents.</title>
        <authorList>
            <person name="Dunning Hotopp J.C."/>
            <person name="Lin M."/>
            <person name="Madupu R."/>
            <person name="Crabtree J."/>
            <person name="Angiuoli S.V."/>
            <person name="Eisen J.A."/>
            <person name="Seshadri R."/>
            <person name="Ren Q."/>
            <person name="Wu M."/>
            <person name="Utterback T.R."/>
            <person name="Smith S."/>
            <person name="Lewis M."/>
            <person name="Khouri H."/>
            <person name="Zhang C."/>
            <person name="Niu H."/>
            <person name="Lin Q."/>
            <person name="Ohashi N."/>
            <person name="Zhi N."/>
            <person name="Nelson W."/>
            <person name="Brinkac L.M."/>
            <person name="Dodson R.J."/>
            <person name="Rosovitz M.J."/>
            <person name="Sundaram J."/>
            <person name="Daugherty S.C."/>
            <person name="Davidsen T."/>
            <person name="Durkin A.S."/>
            <person name="Gwinn M."/>
            <person name="Haft D.H."/>
            <person name="Selengut J.D."/>
            <person name="Sullivan S.A."/>
            <person name="Zafar N."/>
            <person name="Zhou L."/>
            <person name="Benahmed F."/>
            <person name="Forberger H."/>
            <person name="Halpin R."/>
            <person name="Mulligan S."/>
            <person name="Robinson J."/>
            <person name="White O."/>
            <person name="Rikihisa Y."/>
            <person name="Tettelin H."/>
        </authorList>
    </citation>
    <scope>NUCLEOTIDE SEQUENCE [LARGE SCALE GENOMIC DNA]</scope>
    <source>
        <strain evidence="1 2">HZ</strain>
    </source>
</reference>
<dbReference type="EnsemblBacteria" id="ABD43453">
    <property type="protein sequence ID" value="ABD43453"/>
    <property type="gene ID" value="APH_0798"/>
</dbReference>
<evidence type="ECO:0000313" key="1">
    <source>
        <dbReference type="EMBL" id="ABD43453.1"/>
    </source>
</evidence>
<proteinExistence type="predicted"/>
<keyword evidence="2" id="KW-1185">Reference proteome</keyword>
<gene>
    <name evidence="1" type="ordered locus">APH_0798</name>
</gene>
<evidence type="ECO:0000313" key="2">
    <source>
        <dbReference type="Proteomes" id="UP000001943"/>
    </source>
</evidence>